<dbReference type="RefSeq" id="WP_206103715.1">
    <property type="nucleotide sequence ID" value="NZ_CP070969.1"/>
</dbReference>
<dbReference type="EMBL" id="CP070969">
    <property type="protein sequence ID" value="QSF46222.1"/>
    <property type="molecule type" value="Genomic_DNA"/>
</dbReference>
<name>A0ABX7LDV8_9BACL</name>
<keyword evidence="2" id="KW-1185">Reference proteome</keyword>
<evidence type="ECO:0000313" key="1">
    <source>
        <dbReference type="EMBL" id="QSF46222.1"/>
    </source>
</evidence>
<evidence type="ECO:0000313" key="2">
    <source>
        <dbReference type="Proteomes" id="UP000663452"/>
    </source>
</evidence>
<gene>
    <name evidence="1" type="ORF">JRJ22_06360</name>
</gene>
<organism evidence="1 2">
    <name type="scientific">Paenibacillus tianjinensis</name>
    <dbReference type="NCBI Taxonomy" id="2810347"/>
    <lineage>
        <taxon>Bacteria</taxon>
        <taxon>Bacillati</taxon>
        <taxon>Bacillota</taxon>
        <taxon>Bacilli</taxon>
        <taxon>Bacillales</taxon>
        <taxon>Paenibacillaceae</taxon>
        <taxon>Paenibacillus</taxon>
    </lineage>
</organism>
<sequence>MNEMLQLYKAQAYYRSLTALKFSEPGNNTKSVVKVHALLDYIKEITLINDERRY</sequence>
<proteinExistence type="predicted"/>
<accession>A0ABX7LDV8</accession>
<protein>
    <submittedName>
        <fullName evidence="1">Uncharacterized protein</fullName>
    </submittedName>
</protein>
<reference evidence="1 2" key="1">
    <citation type="submission" date="2021-02" db="EMBL/GenBank/DDBJ databases">
        <title>Paenibacillus tianjinensis sp. nov.</title>
        <authorList>
            <person name="Liu H."/>
        </authorList>
    </citation>
    <scope>NUCLEOTIDE SEQUENCE [LARGE SCALE GENOMIC DNA]</scope>
    <source>
        <strain evidence="1 2">TB2019</strain>
    </source>
</reference>
<dbReference type="Proteomes" id="UP000663452">
    <property type="component" value="Chromosome"/>
</dbReference>